<dbReference type="PANTHER" id="PTHR21716">
    <property type="entry name" value="TRANSMEMBRANE PROTEIN"/>
    <property type="match status" value="1"/>
</dbReference>
<evidence type="ECO:0000256" key="1">
    <source>
        <dbReference type="ARBA" id="ARBA00004141"/>
    </source>
</evidence>
<feature type="transmembrane region" description="Helical" evidence="6">
    <location>
        <begin position="296"/>
        <end position="326"/>
    </location>
</feature>
<keyword evidence="5 6" id="KW-0472">Membrane</keyword>
<evidence type="ECO:0000256" key="6">
    <source>
        <dbReference type="SAM" id="Phobius"/>
    </source>
</evidence>
<protein>
    <submittedName>
        <fullName evidence="7">AI-2E family transporter</fullName>
    </submittedName>
</protein>
<evidence type="ECO:0000313" key="8">
    <source>
        <dbReference type="Proteomes" id="UP001597199"/>
    </source>
</evidence>
<dbReference type="InterPro" id="IPR002549">
    <property type="entry name" value="AI-2E-like"/>
</dbReference>
<comment type="similarity">
    <text evidence="2">Belongs to the autoinducer-2 exporter (AI-2E) (TC 2.A.86) family.</text>
</comment>
<reference evidence="8" key="1">
    <citation type="journal article" date="2019" name="Int. J. Syst. Evol. Microbiol.">
        <title>The Global Catalogue of Microorganisms (GCM) 10K type strain sequencing project: providing services to taxonomists for standard genome sequencing and annotation.</title>
        <authorList>
            <consortium name="The Broad Institute Genomics Platform"/>
            <consortium name="The Broad Institute Genome Sequencing Center for Infectious Disease"/>
            <person name="Wu L."/>
            <person name="Ma J."/>
        </authorList>
    </citation>
    <scope>NUCLEOTIDE SEQUENCE [LARGE SCALE GENOMIC DNA]</scope>
    <source>
        <strain evidence="8">CCM 9110</strain>
    </source>
</reference>
<dbReference type="Proteomes" id="UP001597199">
    <property type="component" value="Unassembled WGS sequence"/>
</dbReference>
<comment type="subcellular location">
    <subcellularLocation>
        <location evidence="1">Membrane</location>
        <topology evidence="1">Multi-pass membrane protein</topology>
    </subcellularLocation>
</comment>
<evidence type="ECO:0000313" key="7">
    <source>
        <dbReference type="EMBL" id="MFD1398164.1"/>
    </source>
</evidence>
<feature type="transmembrane region" description="Helical" evidence="6">
    <location>
        <begin position="136"/>
        <end position="162"/>
    </location>
</feature>
<accession>A0ABW4BCH5</accession>
<comment type="caution">
    <text evidence="7">The sequence shown here is derived from an EMBL/GenBank/DDBJ whole genome shotgun (WGS) entry which is preliminary data.</text>
</comment>
<proteinExistence type="inferred from homology"/>
<evidence type="ECO:0000256" key="4">
    <source>
        <dbReference type="ARBA" id="ARBA00022989"/>
    </source>
</evidence>
<feature type="transmembrane region" description="Helical" evidence="6">
    <location>
        <begin position="234"/>
        <end position="259"/>
    </location>
</feature>
<gene>
    <name evidence="7" type="ORF">ACFQ41_02450</name>
</gene>
<name>A0ABW4BCH5_9LACO</name>
<keyword evidence="4 6" id="KW-1133">Transmembrane helix</keyword>
<organism evidence="7 8">
    <name type="scientific">Lacticaseibacillus suilingensis</name>
    <dbReference type="NCBI Taxonomy" id="2799577"/>
    <lineage>
        <taxon>Bacteria</taxon>
        <taxon>Bacillati</taxon>
        <taxon>Bacillota</taxon>
        <taxon>Bacilli</taxon>
        <taxon>Lactobacillales</taxon>
        <taxon>Lactobacillaceae</taxon>
        <taxon>Lacticaseibacillus</taxon>
    </lineage>
</organism>
<dbReference type="PANTHER" id="PTHR21716:SF62">
    <property type="entry name" value="TRANSPORT PROTEIN YDBI-RELATED"/>
    <property type="match status" value="1"/>
</dbReference>
<dbReference type="RefSeq" id="WP_204117959.1">
    <property type="nucleotide sequence ID" value="NZ_BOLV01000001.1"/>
</dbReference>
<feature type="transmembrane region" description="Helical" evidence="6">
    <location>
        <begin position="57"/>
        <end position="81"/>
    </location>
</feature>
<dbReference type="Pfam" id="PF01594">
    <property type="entry name" value="AI-2E_transport"/>
    <property type="match status" value="1"/>
</dbReference>
<keyword evidence="3 6" id="KW-0812">Transmembrane</keyword>
<dbReference type="EMBL" id="JBHTOA010000016">
    <property type="protein sequence ID" value="MFD1398164.1"/>
    <property type="molecule type" value="Genomic_DNA"/>
</dbReference>
<evidence type="ECO:0000256" key="5">
    <source>
        <dbReference type="ARBA" id="ARBA00023136"/>
    </source>
</evidence>
<feature type="transmembrane region" description="Helical" evidence="6">
    <location>
        <begin position="196"/>
        <end position="222"/>
    </location>
</feature>
<evidence type="ECO:0000256" key="3">
    <source>
        <dbReference type="ARBA" id="ARBA00022692"/>
    </source>
</evidence>
<sequence length="351" mass="39226">MTRYQQFLANEKVRRGTVLLSLVLILWLARSVMSTVLLTFIFAFLVTRLIKALRKHIHVPAVLVVAPLYILILAAMGYAVIHYVPAVVEQTVTLVNSVTDFYNSKAFADNQAMQWLLNALNQMNLNEQLKNWLATLLAYAGSIGAMGVTLVLSLILSFFFSMEIDELQRFGTKFTHSTFGWYFSDVMYFADKFINSFGVVIEAQLFIALVNTLITTITLIFLKMPNIPSLAIMVFLLSLVPVAGAMISVVPLSIIAYTVNGLQGVLSIVVMIVVIHLLETYVLNPKFMSSRTKLPVFFTFVVLMVGDRLFGTWGLIVGIPIFTFILDILGVKKLSQEKPTLPKLPQSKSKD</sequence>
<keyword evidence="8" id="KW-1185">Reference proteome</keyword>
<feature type="transmembrane region" description="Helical" evidence="6">
    <location>
        <begin position="20"/>
        <end position="45"/>
    </location>
</feature>
<evidence type="ECO:0000256" key="2">
    <source>
        <dbReference type="ARBA" id="ARBA00009773"/>
    </source>
</evidence>
<feature type="transmembrane region" description="Helical" evidence="6">
    <location>
        <begin position="265"/>
        <end position="284"/>
    </location>
</feature>